<accession>A0A2N1UNE1</accession>
<sequence>MEIIINFNLFSALSSLIDLGNNPPIVITWIIIKNGGWFFIAWAILEGLWDVRMEHITGAYAASTDHILLAFKIPKESETNQQSPKAVEHIFSQIMGAYTSINTVEKYWGGRIQPKFSLEIISIEGYIQFLIRTPVKFRNLIESAFYAQYPEAEIFEVADYTKNIPIEKFPNEEYELTGSEIILAKDDIYPIKTYPQFEHPLTQELKDPLASLLESLSRLQKGEQLWLQIVITPDLKANKPLREKGLRVINKMAGKKEKVHENISDKGINIFMKTLDAFGEMILPLWKPAGPKKEELPSMMLHLTSGEKVIIEAIEEKLSKISFSTKIRFVYLAKKEVFDSKKGLNAVFGTFYQFFALNLNNLKPNSRTMIKKFYFFNKTRKNFRKTRLLKYFRSRERTGGSTAFMLNIEELATIFHFPILSVVKTPSIQKTKSKTAEPPFALPTGDESINLRQTFRHIASPYSVVSEEMKEKTPLPINLPIK</sequence>
<dbReference type="Proteomes" id="UP000233414">
    <property type="component" value="Unassembled WGS sequence"/>
</dbReference>
<protein>
    <recommendedName>
        <fullName evidence="1">DUF8128 domain-containing protein</fullName>
    </recommendedName>
</protein>
<dbReference type="EMBL" id="PGYQ01000007">
    <property type="protein sequence ID" value="PKL72336.1"/>
    <property type="molecule type" value="Genomic_DNA"/>
</dbReference>
<feature type="domain" description="DUF8128" evidence="1">
    <location>
        <begin position="90"/>
        <end position="422"/>
    </location>
</feature>
<comment type="caution">
    <text evidence="2">The sequence shown here is derived from an EMBL/GenBank/DDBJ whole genome shotgun (WGS) entry which is preliminary data.</text>
</comment>
<reference evidence="2 3" key="1">
    <citation type="journal article" date="2017" name="ISME J.">
        <title>Potential for microbial H2 and metal transformations associated with novel bacteria and archaea in deep terrestrial subsurface sediments.</title>
        <authorList>
            <person name="Hernsdorf A.W."/>
            <person name="Amano Y."/>
            <person name="Miyakawa K."/>
            <person name="Ise K."/>
            <person name="Suzuki Y."/>
            <person name="Anantharaman K."/>
            <person name="Probst A."/>
            <person name="Burstein D."/>
            <person name="Thomas B.C."/>
            <person name="Banfield J.F."/>
        </authorList>
    </citation>
    <scope>NUCLEOTIDE SEQUENCE [LARGE SCALE GENOMIC DNA]</scope>
    <source>
        <strain evidence="2">HGW-Kuenenbacteria-1</strain>
    </source>
</reference>
<dbReference type="InterPro" id="IPR058441">
    <property type="entry name" value="DUF8128"/>
</dbReference>
<proteinExistence type="predicted"/>
<dbReference type="Pfam" id="PF26449">
    <property type="entry name" value="DUF8128"/>
    <property type="match status" value="1"/>
</dbReference>
<evidence type="ECO:0000313" key="2">
    <source>
        <dbReference type="EMBL" id="PKL72336.1"/>
    </source>
</evidence>
<organism evidence="2 3">
    <name type="scientific">Candidatus Kuenenbacteria bacterium HGW-Kuenenbacteria-1</name>
    <dbReference type="NCBI Taxonomy" id="2013812"/>
    <lineage>
        <taxon>Bacteria</taxon>
        <taxon>Candidatus Kueneniibacteriota</taxon>
    </lineage>
</organism>
<evidence type="ECO:0000259" key="1">
    <source>
        <dbReference type="Pfam" id="PF26449"/>
    </source>
</evidence>
<evidence type="ECO:0000313" key="3">
    <source>
        <dbReference type="Proteomes" id="UP000233414"/>
    </source>
</evidence>
<gene>
    <name evidence="2" type="ORF">CVV26_02120</name>
</gene>
<name>A0A2N1UNE1_9BACT</name>
<dbReference type="AlphaFoldDB" id="A0A2N1UNE1"/>